<dbReference type="Proteomes" id="UP000640335">
    <property type="component" value="Unassembled WGS sequence"/>
</dbReference>
<organism evidence="1 2">
    <name type="scientific">Clostridium gallinarum</name>
    <dbReference type="NCBI Taxonomy" id="2762246"/>
    <lineage>
        <taxon>Bacteria</taxon>
        <taxon>Bacillati</taxon>
        <taxon>Bacillota</taxon>
        <taxon>Clostridia</taxon>
        <taxon>Eubacteriales</taxon>
        <taxon>Clostridiaceae</taxon>
        <taxon>Clostridium</taxon>
    </lineage>
</organism>
<dbReference type="RefSeq" id="WP_191747394.1">
    <property type="nucleotide sequence ID" value="NZ_JACSQZ010000001.1"/>
</dbReference>
<keyword evidence="2" id="KW-1185">Reference proteome</keyword>
<sequence length="61" mass="7373">MENSKVYQLIAFACCSAINDNLNYIYYTYNRYNKKLNNINNNQFIIKLNRNIQEITKDLFK</sequence>
<accession>A0ABR8PZK0</accession>
<evidence type="ECO:0000313" key="2">
    <source>
        <dbReference type="Proteomes" id="UP000640335"/>
    </source>
</evidence>
<reference evidence="1 2" key="1">
    <citation type="submission" date="2020-08" db="EMBL/GenBank/DDBJ databases">
        <title>A Genomic Blueprint of the Chicken Gut Microbiome.</title>
        <authorList>
            <person name="Gilroy R."/>
            <person name="Ravi A."/>
            <person name="Getino M."/>
            <person name="Pursley I."/>
            <person name="Horton D.L."/>
            <person name="Alikhan N.-F."/>
            <person name="Baker D."/>
            <person name="Gharbi K."/>
            <person name="Hall N."/>
            <person name="Watson M."/>
            <person name="Adriaenssens E.M."/>
            <person name="Foster-Nyarko E."/>
            <person name="Jarju S."/>
            <person name="Secka A."/>
            <person name="Antonio M."/>
            <person name="Oren A."/>
            <person name="Chaudhuri R."/>
            <person name="La Ragione R.M."/>
            <person name="Hildebrand F."/>
            <person name="Pallen M.J."/>
        </authorList>
    </citation>
    <scope>NUCLEOTIDE SEQUENCE [LARGE SCALE GENOMIC DNA]</scope>
    <source>
        <strain evidence="1 2">Sa3CUN1</strain>
    </source>
</reference>
<protein>
    <submittedName>
        <fullName evidence="1">Uncharacterized protein</fullName>
    </submittedName>
</protein>
<dbReference type="EMBL" id="JACSQZ010000001">
    <property type="protein sequence ID" value="MBD7913596.1"/>
    <property type="molecule type" value="Genomic_DNA"/>
</dbReference>
<evidence type="ECO:0000313" key="1">
    <source>
        <dbReference type="EMBL" id="MBD7913596.1"/>
    </source>
</evidence>
<gene>
    <name evidence="1" type="ORF">H9660_00395</name>
</gene>
<comment type="caution">
    <text evidence="1">The sequence shown here is derived from an EMBL/GenBank/DDBJ whole genome shotgun (WGS) entry which is preliminary data.</text>
</comment>
<name>A0ABR8PZK0_9CLOT</name>
<proteinExistence type="predicted"/>